<dbReference type="Gene3D" id="1.10.260.40">
    <property type="entry name" value="lambda repressor-like DNA-binding domains"/>
    <property type="match status" value="1"/>
</dbReference>
<dbReference type="InterPro" id="IPR001387">
    <property type="entry name" value="Cro/C1-type_HTH"/>
</dbReference>
<dbReference type="CDD" id="cd00093">
    <property type="entry name" value="HTH_XRE"/>
    <property type="match status" value="1"/>
</dbReference>
<evidence type="ECO:0000313" key="3">
    <source>
        <dbReference type="Proteomes" id="UP000763557"/>
    </source>
</evidence>
<dbReference type="PROSITE" id="PS50943">
    <property type="entry name" value="HTH_CROC1"/>
    <property type="match status" value="1"/>
</dbReference>
<evidence type="ECO:0000259" key="1">
    <source>
        <dbReference type="PROSITE" id="PS50943"/>
    </source>
</evidence>
<proteinExistence type="predicted"/>
<comment type="caution">
    <text evidence="2">The sequence shown here is derived from an EMBL/GenBank/DDBJ whole genome shotgun (WGS) entry which is preliminary data.</text>
</comment>
<dbReference type="RefSeq" id="WP_173126481.1">
    <property type="nucleotide sequence ID" value="NZ_CBCSGW010000038.1"/>
</dbReference>
<organism evidence="2 3">
    <name type="scientific">Kibdelosporangium persicum</name>
    <dbReference type="NCBI Taxonomy" id="2698649"/>
    <lineage>
        <taxon>Bacteria</taxon>
        <taxon>Bacillati</taxon>
        <taxon>Actinomycetota</taxon>
        <taxon>Actinomycetes</taxon>
        <taxon>Pseudonocardiales</taxon>
        <taxon>Pseudonocardiaceae</taxon>
        <taxon>Kibdelosporangium</taxon>
    </lineage>
</organism>
<dbReference type="SUPFAM" id="SSF47413">
    <property type="entry name" value="lambda repressor-like DNA-binding domains"/>
    <property type="match status" value="1"/>
</dbReference>
<accession>A0ABX2F0P3</accession>
<evidence type="ECO:0000313" key="2">
    <source>
        <dbReference type="EMBL" id="NRN64483.1"/>
    </source>
</evidence>
<name>A0ABX2F0P3_9PSEU</name>
<dbReference type="SMART" id="SM00530">
    <property type="entry name" value="HTH_XRE"/>
    <property type="match status" value="1"/>
</dbReference>
<dbReference type="Pfam" id="PF01381">
    <property type="entry name" value="HTH_3"/>
    <property type="match status" value="1"/>
</dbReference>
<reference evidence="2 3" key="1">
    <citation type="submission" date="2020-01" db="EMBL/GenBank/DDBJ databases">
        <title>Kibdelosporangium persica a novel Actinomycetes from a hot desert in Iran.</title>
        <authorList>
            <person name="Safaei N."/>
            <person name="Zaburannyi N."/>
            <person name="Mueller R."/>
            <person name="Wink J."/>
        </authorList>
    </citation>
    <scope>NUCLEOTIDE SEQUENCE [LARGE SCALE GENOMIC DNA]</scope>
    <source>
        <strain evidence="2 3">4NS15</strain>
    </source>
</reference>
<keyword evidence="3" id="KW-1185">Reference proteome</keyword>
<dbReference type="EMBL" id="JAAATY010000003">
    <property type="protein sequence ID" value="NRN64483.1"/>
    <property type="molecule type" value="Genomic_DNA"/>
</dbReference>
<sequence>MAQRREGLAARRAVLGYSQEALATEVGVDFTTVGRWERGTLTPAPSRRPALAKVLRVSLDELDTLLTPANTPAHAGKAFSTRREVMIDAAKATGAAMTTRMFNDEHAIASSRLAAPNALVVRVHQDYQAARYSEVARALPWAVGSVDSLIEECSGTRQREAYRLRYSLAIAQAKLANKIGDTEAAVQAAVTARSAAESAGAEFGHAAAAYQESCSLLNAGELHEADELSMSAADRIDPREPQGLSWRGALVLLSAIIAARRGDSAESGRRLDHAEELARRLGADANIGWTAFGPTNVLIHRLSAAVALDDPHTARTFVDRIDVTAMPAGLHGRQARYHLDSAWAHACRGEDLQAVIHLLETERVAHELVRTNPNARALIGEMLGRERRGAVPGLRALALRTGVIV</sequence>
<dbReference type="Proteomes" id="UP000763557">
    <property type="component" value="Unassembled WGS sequence"/>
</dbReference>
<feature type="domain" description="HTH cro/C1-type" evidence="1">
    <location>
        <begin position="8"/>
        <end position="62"/>
    </location>
</feature>
<dbReference type="InterPro" id="IPR010982">
    <property type="entry name" value="Lambda_DNA-bd_dom_sf"/>
</dbReference>
<protein>
    <submittedName>
        <fullName evidence="2">Transcriptional regulator</fullName>
    </submittedName>
</protein>
<gene>
    <name evidence="2" type="ORF">GC106_16890</name>
</gene>